<accession>A0ABM6PET1</accession>
<evidence type="ECO:0000313" key="2">
    <source>
        <dbReference type="Proteomes" id="UP000218891"/>
    </source>
</evidence>
<gene>
    <name evidence="1" type="ORF">PhaeoP36_02123</name>
</gene>
<reference evidence="1 2" key="3">
    <citation type="journal article" date="2017" name="Int. J. Syst. Evol. Microbiol.">
        <title>Adaptation of Surface-Associated Bacteria to the Open Ocean: A Genomically Distinct Subpopulation of Phaeobacter gallaeciensis Colonizes Pacific Mesozooplankton.</title>
        <authorList>
            <person name="Freese H.M."/>
            <person name="Methner A."/>
            <person name="Overmann J."/>
        </authorList>
    </citation>
    <scope>NUCLEOTIDE SEQUENCE [LARGE SCALE GENOMIC DNA]</scope>
    <source>
        <strain evidence="1 2">P36</strain>
    </source>
</reference>
<evidence type="ECO:0000313" key="1">
    <source>
        <dbReference type="EMBL" id="ATG36251.1"/>
    </source>
</evidence>
<dbReference type="InterPro" id="IPR026286">
    <property type="entry name" value="MaiA/AMDase"/>
</dbReference>
<dbReference type="Gene3D" id="3.40.50.12500">
    <property type="match status" value="1"/>
</dbReference>
<sequence>MFSAGDEVKSRSWAPVLDAGRHNRAQLGFILMSTDLASEQDFFDMAPPGVGIHITRLKTDDHTTRETLAQHIHHMADAASRLQPDMKPEVISYGCTSGSIVNGEQAVFDAIVKGAPWAQPMCIVTGVVDALRAVGAQKLVVGTPYLDEINTVEAEFLVRKGFDILDIQGLNLATGIEFGQVTPSFWRDFAVQIDQPEADAIFLSCGGIRALEVAEEIEQIVGKPVITSNQAQFWSCLRRAGLPDRLTGFGQLFQHPGTEILPQ</sequence>
<reference evidence="1 2" key="2">
    <citation type="journal article" date="2017" name="Genome Biol. Evol.">
        <title>Trajectories and Drivers of Genome Evolution in Surface-Associated Marine Phaeobacter.</title>
        <authorList>
            <person name="Freese H.M."/>
            <person name="Sikorski J."/>
            <person name="Bunk B."/>
            <person name="Scheuner C."/>
            <person name="Meier-Kolthoff J.P."/>
            <person name="Sproer C."/>
            <person name="Gram L."/>
            <person name="Overmann J."/>
        </authorList>
    </citation>
    <scope>NUCLEOTIDE SEQUENCE [LARGE SCALE GENOMIC DNA]</scope>
    <source>
        <strain evidence="1 2">P36</strain>
    </source>
</reference>
<proteinExistence type="predicted"/>
<keyword evidence="2" id="KW-1185">Reference proteome</keyword>
<organism evidence="1 2">
    <name type="scientific">Phaeobacter piscinae</name>
    <dbReference type="NCBI Taxonomy" id="1580596"/>
    <lineage>
        <taxon>Bacteria</taxon>
        <taxon>Pseudomonadati</taxon>
        <taxon>Pseudomonadota</taxon>
        <taxon>Alphaproteobacteria</taxon>
        <taxon>Rhodobacterales</taxon>
        <taxon>Roseobacteraceae</taxon>
        <taxon>Phaeobacter</taxon>
    </lineage>
</organism>
<dbReference type="EMBL" id="CP010643">
    <property type="protein sequence ID" value="ATG36251.1"/>
    <property type="molecule type" value="Genomic_DNA"/>
</dbReference>
<dbReference type="PIRSF" id="PIRSF015736">
    <property type="entry name" value="MI"/>
    <property type="match status" value="1"/>
</dbReference>
<dbReference type="Pfam" id="PF17645">
    <property type="entry name" value="Amdase"/>
    <property type="match status" value="1"/>
</dbReference>
<protein>
    <submittedName>
        <fullName evidence="1">Asp/Glu/hydantoin racemase-like protein</fullName>
    </submittedName>
</protein>
<reference evidence="1 2" key="4">
    <citation type="journal article" date="2018" name="Environ. Microbiol. Rep.">
        <title>Phylogenetic distribution of roseobacticides in the Roseobacter group and their effect on microalgae.</title>
        <authorList>
            <person name="Sonnenschein E.C."/>
            <person name="Phippen C.B."/>
            <person name="Bentzon-Tilia M."/>
            <person name="Rasmussen S.A."/>
            <person name="Nielsen K.F."/>
            <person name="Gram L."/>
        </authorList>
    </citation>
    <scope>NUCLEOTIDE SEQUENCE [LARGE SCALE GENOMIC DNA]</scope>
    <source>
        <strain evidence="1 2">P36</strain>
    </source>
</reference>
<dbReference type="PANTHER" id="PTHR40267">
    <property type="entry name" value="BLR3294 PROTEIN"/>
    <property type="match status" value="1"/>
</dbReference>
<dbReference type="Proteomes" id="UP000218891">
    <property type="component" value="Chromosome"/>
</dbReference>
<name>A0ABM6PET1_9RHOB</name>
<reference evidence="1 2" key="1">
    <citation type="journal article" date="2017" name="Front. Microbiol.">
        <title>Phaeobacter piscinae sp. nov., a species of the Roseobacter group and potential aquaculture probiont.</title>
        <authorList>
            <person name="Sonnenschein E.C."/>
            <person name="Phippen C.B.W."/>
            <person name="Nielsen K.F."/>
            <person name="Mateiu R.V."/>
            <person name="Melchiorsen J."/>
            <person name="Gram L."/>
            <person name="Overmann J."/>
            <person name="Freese H.M."/>
        </authorList>
    </citation>
    <scope>NUCLEOTIDE SEQUENCE [LARGE SCALE GENOMIC DNA]</scope>
    <source>
        <strain evidence="1 2">P36</strain>
    </source>
</reference>
<dbReference type="InterPro" id="IPR053714">
    <property type="entry name" value="Iso_Racemase_Enz_sf"/>
</dbReference>
<dbReference type="RefSeq" id="WP_096869104.1">
    <property type="nucleotide sequence ID" value="NZ_CP010643.1"/>
</dbReference>
<dbReference type="PANTHER" id="PTHR40267:SF1">
    <property type="entry name" value="BLR3294 PROTEIN"/>
    <property type="match status" value="1"/>
</dbReference>